<gene>
    <name evidence="1" type="ORF">MONAX_5E043748</name>
</gene>
<name>A0A5E4CA66_MARMO</name>
<reference evidence="1" key="1">
    <citation type="submission" date="2019-04" db="EMBL/GenBank/DDBJ databases">
        <authorList>
            <person name="Alioto T."/>
            <person name="Alioto T."/>
        </authorList>
    </citation>
    <scope>NUCLEOTIDE SEQUENCE [LARGE SCALE GENOMIC DNA]</scope>
</reference>
<evidence type="ECO:0000313" key="1">
    <source>
        <dbReference type="EMBL" id="VTJ78260.1"/>
    </source>
</evidence>
<comment type="caution">
    <text evidence="1">The sequence shown here is derived from an EMBL/GenBank/DDBJ whole genome shotgun (WGS) entry which is preliminary data.</text>
</comment>
<accession>A0A5E4CA66</accession>
<dbReference type="Proteomes" id="UP000335636">
    <property type="component" value="Unassembled WGS sequence"/>
</dbReference>
<protein>
    <submittedName>
        <fullName evidence="1">Uncharacterized protein</fullName>
    </submittedName>
</protein>
<dbReference type="AlphaFoldDB" id="A0A5E4CA66"/>
<sequence>SLKPQASSPCNWFCVAGQQKETPTVLTSCTADWGTDLVLPKHLGSFTGDMCQDSSNYLKVIALRQNLPNEIISVT</sequence>
<evidence type="ECO:0000313" key="2">
    <source>
        <dbReference type="Proteomes" id="UP000335636"/>
    </source>
</evidence>
<proteinExistence type="predicted"/>
<dbReference type="EMBL" id="CABDUW010001054">
    <property type="protein sequence ID" value="VTJ78260.1"/>
    <property type="molecule type" value="Genomic_DNA"/>
</dbReference>
<organism evidence="1 2">
    <name type="scientific">Marmota monax</name>
    <name type="common">Woodchuck</name>
    <dbReference type="NCBI Taxonomy" id="9995"/>
    <lineage>
        <taxon>Eukaryota</taxon>
        <taxon>Metazoa</taxon>
        <taxon>Chordata</taxon>
        <taxon>Craniata</taxon>
        <taxon>Vertebrata</taxon>
        <taxon>Euteleostomi</taxon>
        <taxon>Mammalia</taxon>
        <taxon>Eutheria</taxon>
        <taxon>Euarchontoglires</taxon>
        <taxon>Glires</taxon>
        <taxon>Rodentia</taxon>
        <taxon>Sciuromorpha</taxon>
        <taxon>Sciuridae</taxon>
        <taxon>Xerinae</taxon>
        <taxon>Marmotini</taxon>
        <taxon>Marmota</taxon>
    </lineage>
</organism>
<feature type="non-terminal residue" evidence="1">
    <location>
        <position position="1"/>
    </location>
</feature>
<keyword evidence="2" id="KW-1185">Reference proteome</keyword>